<feature type="chain" id="PRO_5045284762" description="Secreted protein" evidence="1">
    <location>
        <begin position="34"/>
        <end position="155"/>
    </location>
</feature>
<sequence>MSNKLSISARKAVAVAAIAAGAVVVLPAAQASAGETGGNCDSGRYTANFWLNYHTSGSYDYPDYFRWELRVRNGGQLGNRSNVNAKVKSVNSGGTGDPVHYEWPSADNIGPGFETHFIPNSVKVARNKSMYASYQFIFDKPGGSDPSCTGRTDSV</sequence>
<name>A0ABS4T7Y8_9PSEU</name>
<keyword evidence="3" id="KW-1185">Reference proteome</keyword>
<evidence type="ECO:0000313" key="2">
    <source>
        <dbReference type="EMBL" id="MBP2320537.1"/>
    </source>
</evidence>
<gene>
    <name evidence="2" type="ORF">JOF56_000922</name>
</gene>
<proteinExistence type="predicted"/>
<dbReference type="RefSeq" id="WP_209634790.1">
    <property type="nucleotide sequence ID" value="NZ_JAGINW010000001.1"/>
</dbReference>
<evidence type="ECO:0000313" key="3">
    <source>
        <dbReference type="Proteomes" id="UP001519332"/>
    </source>
</evidence>
<dbReference type="EMBL" id="JAGINW010000001">
    <property type="protein sequence ID" value="MBP2320537.1"/>
    <property type="molecule type" value="Genomic_DNA"/>
</dbReference>
<evidence type="ECO:0000256" key="1">
    <source>
        <dbReference type="SAM" id="SignalP"/>
    </source>
</evidence>
<reference evidence="2 3" key="1">
    <citation type="submission" date="2021-03" db="EMBL/GenBank/DDBJ databases">
        <title>Sequencing the genomes of 1000 actinobacteria strains.</title>
        <authorList>
            <person name="Klenk H.-P."/>
        </authorList>
    </citation>
    <scope>NUCLEOTIDE SEQUENCE [LARGE SCALE GENOMIC DNA]</scope>
    <source>
        <strain evidence="2 3">DSM 46670</strain>
    </source>
</reference>
<dbReference type="Proteomes" id="UP001519332">
    <property type="component" value="Unassembled WGS sequence"/>
</dbReference>
<evidence type="ECO:0008006" key="4">
    <source>
        <dbReference type="Google" id="ProtNLM"/>
    </source>
</evidence>
<feature type="signal peptide" evidence="1">
    <location>
        <begin position="1"/>
        <end position="33"/>
    </location>
</feature>
<comment type="caution">
    <text evidence="2">The sequence shown here is derived from an EMBL/GenBank/DDBJ whole genome shotgun (WGS) entry which is preliminary data.</text>
</comment>
<dbReference type="InterPro" id="IPR006311">
    <property type="entry name" value="TAT_signal"/>
</dbReference>
<organism evidence="2 3">
    <name type="scientific">Kibdelosporangium banguiense</name>
    <dbReference type="NCBI Taxonomy" id="1365924"/>
    <lineage>
        <taxon>Bacteria</taxon>
        <taxon>Bacillati</taxon>
        <taxon>Actinomycetota</taxon>
        <taxon>Actinomycetes</taxon>
        <taxon>Pseudonocardiales</taxon>
        <taxon>Pseudonocardiaceae</taxon>
        <taxon>Kibdelosporangium</taxon>
    </lineage>
</organism>
<accession>A0ABS4T7Y8</accession>
<protein>
    <recommendedName>
        <fullName evidence="4">Secreted protein</fullName>
    </recommendedName>
</protein>
<keyword evidence="1" id="KW-0732">Signal</keyword>
<dbReference type="PROSITE" id="PS51318">
    <property type="entry name" value="TAT"/>
    <property type="match status" value="1"/>
</dbReference>